<keyword evidence="2" id="KW-0637">Prenyltransferase</keyword>
<organism evidence="5 6">
    <name type="scientific">Carpinus fangiana</name>
    <dbReference type="NCBI Taxonomy" id="176857"/>
    <lineage>
        <taxon>Eukaryota</taxon>
        <taxon>Viridiplantae</taxon>
        <taxon>Streptophyta</taxon>
        <taxon>Embryophyta</taxon>
        <taxon>Tracheophyta</taxon>
        <taxon>Spermatophyta</taxon>
        <taxon>Magnoliopsida</taxon>
        <taxon>eudicotyledons</taxon>
        <taxon>Gunneridae</taxon>
        <taxon>Pentapetalae</taxon>
        <taxon>rosids</taxon>
        <taxon>fabids</taxon>
        <taxon>Fagales</taxon>
        <taxon>Betulaceae</taxon>
        <taxon>Carpinus</taxon>
    </lineage>
</organism>
<reference evidence="5 6" key="1">
    <citation type="submission" date="2019-06" db="EMBL/GenBank/DDBJ databases">
        <title>A chromosomal-level reference genome of Carpinus fangiana (Coryloideae, Betulaceae).</title>
        <authorList>
            <person name="Yang X."/>
            <person name="Wang Z."/>
            <person name="Zhang L."/>
            <person name="Hao G."/>
            <person name="Liu J."/>
            <person name="Yang Y."/>
        </authorList>
    </citation>
    <scope>NUCLEOTIDE SEQUENCE [LARGE SCALE GENOMIC DNA]</scope>
    <source>
        <strain evidence="5">Cfa_2016G</strain>
        <tissue evidence="5">Leaf</tissue>
    </source>
</reference>
<gene>
    <name evidence="5" type="ORF">FH972_006356</name>
</gene>
<evidence type="ECO:0000256" key="2">
    <source>
        <dbReference type="ARBA" id="ARBA00022602"/>
    </source>
</evidence>
<evidence type="ECO:0000256" key="4">
    <source>
        <dbReference type="ARBA" id="ARBA00022737"/>
    </source>
</evidence>
<dbReference type="AlphaFoldDB" id="A0A5N6QV00"/>
<evidence type="ECO:0000313" key="6">
    <source>
        <dbReference type="Proteomes" id="UP000327013"/>
    </source>
</evidence>
<sequence>MKEEKESNSESKSADLLHQFEQILESNPLIDEVGFIHPSQFAKLYEEAGDDIAIPSSADATFWSRDHKLGVSTQVLLPLYTAAKHAFMAAIGEYKRFGDDVVSDDRVESEVMMHSRALLLLSSDFGTAWNSRKLVVSKKQHLSKFMDELLLSELVLSYSPKSDHAWSHRRWVIKLVGGKCSTLQEIVRKESELVEKIAERSKMNYRAWNHRCWLVSYMTREQVLHELKKSRNWAELHVADNCCFHYRSRLMLRILKDLSCKQENASSDYVEIHKVWKEELDWNEMLIKRYIGREALWLHRRFLSLCWMEQFATDLCNASCHSEQKTSISTVFGSFVDNELRLLDSCSTVLSNDFDDFQAQATLSATYILWLTKQIPEFQSELQEKKLTAGNLKSMLSKMCPERSCLWDSLMGLDGNV</sequence>
<dbReference type="EMBL" id="CM017322">
    <property type="protein sequence ID" value="KAE8009953.1"/>
    <property type="molecule type" value="Genomic_DNA"/>
</dbReference>
<protein>
    <submittedName>
        <fullName evidence="5">Uncharacterized protein</fullName>
    </submittedName>
</protein>
<accession>A0A5N6QV00</accession>
<evidence type="ECO:0000256" key="3">
    <source>
        <dbReference type="ARBA" id="ARBA00022679"/>
    </source>
</evidence>
<dbReference type="GO" id="GO:0005953">
    <property type="term" value="C:CAAX-protein geranylgeranyltransferase complex"/>
    <property type="evidence" value="ECO:0007669"/>
    <property type="project" value="TreeGrafter"/>
</dbReference>
<name>A0A5N6QV00_9ROSI</name>
<dbReference type="PROSITE" id="PS51147">
    <property type="entry name" value="PFTA"/>
    <property type="match status" value="2"/>
</dbReference>
<dbReference type="Proteomes" id="UP000327013">
    <property type="component" value="Chromosome 2"/>
</dbReference>
<keyword evidence="4" id="KW-0677">Repeat</keyword>
<dbReference type="PANTHER" id="PTHR11129:SF10">
    <property type="entry name" value="PROTEIN PRENYLYLTRANSFERASE SUPERFAMILY PROTEIN"/>
    <property type="match status" value="1"/>
</dbReference>
<dbReference type="GO" id="GO:0004660">
    <property type="term" value="F:protein farnesyltransferase activity"/>
    <property type="evidence" value="ECO:0007669"/>
    <property type="project" value="TreeGrafter"/>
</dbReference>
<dbReference type="PANTHER" id="PTHR11129">
    <property type="entry name" value="PROTEIN FARNESYLTRANSFERASE ALPHA SUBUNIT/RAB GERANYLGERANYL TRANSFERASE ALPHA SUBUNIT"/>
    <property type="match status" value="1"/>
</dbReference>
<dbReference type="OrthoDB" id="1924260at2759"/>
<keyword evidence="3" id="KW-0808">Transferase</keyword>
<dbReference type="SUPFAM" id="SSF48439">
    <property type="entry name" value="Protein prenylyltransferase"/>
    <property type="match status" value="1"/>
</dbReference>
<dbReference type="InterPro" id="IPR002088">
    <property type="entry name" value="Prenyl_trans_a"/>
</dbReference>
<comment type="similarity">
    <text evidence="1">Belongs to the protein prenyltransferase subunit alpha family.</text>
</comment>
<dbReference type="GO" id="GO:0004662">
    <property type="term" value="F:CAAX-protein geranylgeranyltransferase activity"/>
    <property type="evidence" value="ECO:0007669"/>
    <property type="project" value="TreeGrafter"/>
</dbReference>
<evidence type="ECO:0000313" key="5">
    <source>
        <dbReference type="EMBL" id="KAE8009953.1"/>
    </source>
</evidence>
<dbReference type="Pfam" id="PF01239">
    <property type="entry name" value="PPTA"/>
    <property type="match status" value="2"/>
</dbReference>
<evidence type="ECO:0000256" key="1">
    <source>
        <dbReference type="ARBA" id="ARBA00006734"/>
    </source>
</evidence>
<keyword evidence="6" id="KW-1185">Reference proteome</keyword>
<dbReference type="Gene3D" id="1.25.40.120">
    <property type="entry name" value="Protein prenylyltransferase"/>
    <property type="match status" value="1"/>
</dbReference>
<dbReference type="GO" id="GO:0005965">
    <property type="term" value="C:protein farnesyltransferase complex"/>
    <property type="evidence" value="ECO:0007669"/>
    <property type="project" value="TreeGrafter"/>
</dbReference>
<proteinExistence type="inferred from homology"/>